<accession>A0A7I4XUZ0</accession>
<organism evidence="1 2">
    <name type="scientific">Haemonchus contortus</name>
    <name type="common">Barber pole worm</name>
    <dbReference type="NCBI Taxonomy" id="6289"/>
    <lineage>
        <taxon>Eukaryota</taxon>
        <taxon>Metazoa</taxon>
        <taxon>Ecdysozoa</taxon>
        <taxon>Nematoda</taxon>
        <taxon>Chromadorea</taxon>
        <taxon>Rhabditida</taxon>
        <taxon>Rhabditina</taxon>
        <taxon>Rhabditomorpha</taxon>
        <taxon>Strongyloidea</taxon>
        <taxon>Trichostrongylidae</taxon>
        <taxon>Haemonchus</taxon>
    </lineage>
</organism>
<reference evidence="2" key="1">
    <citation type="submission" date="2020-12" db="UniProtKB">
        <authorList>
            <consortium name="WormBaseParasite"/>
        </authorList>
    </citation>
    <scope>IDENTIFICATION</scope>
    <source>
        <strain evidence="2">MHco3</strain>
    </source>
</reference>
<dbReference type="Proteomes" id="UP000025227">
    <property type="component" value="Unplaced"/>
</dbReference>
<dbReference type="OrthoDB" id="5872378at2759"/>
<name>A0A7I4XUZ0_HAECO</name>
<evidence type="ECO:0000313" key="1">
    <source>
        <dbReference type="Proteomes" id="UP000025227"/>
    </source>
</evidence>
<dbReference type="WBParaSite" id="HCON_00011200-00001">
    <property type="protein sequence ID" value="HCON_00011200-00001"/>
    <property type="gene ID" value="HCON_00011200"/>
</dbReference>
<dbReference type="OMA" id="SCMPEGT"/>
<sequence length="130" mass="14235">MSRPTGPTTRSQTRASRVIEELSPAQELSQVPVIHPKFTEELRATLEDLGDTDTVLGRDAKELRDATTAAVTEAWRDARYSTSSLARQISDNNVSLLNQLNDSFAAVGDRFQTLPTVVSCMPEGTFPKLA</sequence>
<proteinExistence type="predicted"/>
<keyword evidence="1" id="KW-1185">Reference proteome</keyword>
<evidence type="ECO:0000313" key="2">
    <source>
        <dbReference type="WBParaSite" id="HCON_00011200-00001"/>
    </source>
</evidence>
<protein>
    <submittedName>
        <fullName evidence="2">PE domain-containing protein</fullName>
    </submittedName>
</protein>
<dbReference type="AlphaFoldDB" id="A0A7I4XUZ0"/>